<organism evidence="1 2">
    <name type="scientific">Nocardiopsis eucommiae</name>
    <dbReference type="NCBI Taxonomy" id="2831970"/>
    <lineage>
        <taxon>Bacteria</taxon>
        <taxon>Bacillati</taxon>
        <taxon>Actinomycetota</taxon>
        <taxon>Actinomycetes</taxon>
        <taxon>Streptosporangiales</taxon>
        <taxon>Nocardiopsidaceae</taxon>
        <taxon>Nocardiopsis</taxon>
    </lineage>
</organism>
<dbReference type="KEGG" id="nec:KGD82_00270"/>
<keyword evidence="2" id="KW-1185">Reference proteome</keyword>
<sequence length="197" mass="20689">MTLAVYGLVVGGVWAVTSSSGSHHAGPSLEGLDLDPCAAPGSSDLRSLNAVLASASYSEAGTACWWVTEFANGSPGSLRVTYSVPANEEGERTHDASDTASRFAEERGKLIDGTDGPRGIEILEGRDLDLGDESFVSHYLAGTDGQGSNATVLVRKAEYLVEIRVLETGEDRSGRVDFTVGEEVIISIAERALSRLG</sequence>
<proteinExistence type="predicted"/>
<dbReference type="AlphaFoldDB" id="A0A975L8V5"/>
<dbReference type="Proteomes" id="UP000682416">
    <property type="component" value="Chromosome"/>
</dbReference>
<gene>
    <name evidence="1" type="ORF">KGD82_00270</name>
</gene>
<protein>
    <submittedName>
        <fullName evidence="1">Uncharacterized protein</fullName>
    </submittedName>
</protein>
<dbReference type="EMBL" id="CP074402">
    <property type="protein sequence ID" value="QVJ01629.1"/>
    <property type="molecule type" value="Genomic_DNA"/>
</dbReference>
<dbReference type="RefSeq" id="WP_431871086.1">
    <property type="nucleotide sequence ID" value="NZ_CBDRIY010000021.1"/>
</dbReference>
<accession>A0A975L8V5</accession>
<evidence type="ECO:0000313" key="2">
    <source>
        <dbReference type="Proteomes" id="UP000682416"/>
    </source>
</evidence>
<name>A0A975L8V5_9ACTN</name>
<reference evidence="1" key="1">
    <citation type="submission" date="2021-05" db="EMBL/GenBank/DDBJ databases">
        <authorList>
            <person name="Kaiqin L."/>
            <person name="Jian G."/>
        </authorList>
    </citation>
    <scope>NUCLEOTIDE SEQUENCE</scope>
    <source>
        <strain evidence="1">HDS5</strain>
    </source>
</reference>
<evidence type="ECO:0000313" key="1">
    <source>
        <dbReference type="EMBL" id="QVJ01629.1"/>
    </source>
</evidence>